<keyword evidence="3 6" id="KW-0812">Transmembrane</keyword>
<comment type="subcellular location">
    <subcellularLocation>
        <location evidence="1">Membrane</location>
        <topology evidence="1">Multi-pass membrane protein</topology>
    </subcellularLocation>
</comment>
<accession>A0ABU8SCD7</accession>
<feature type="transmembrane region" description="Helical" evidence="6">
    <location>
        <begin position="355"/>
        <end position="380"/>
    </location>
</feature>
<protein>
    <submittedName>
        <fullName evidence="8">MFS transporter</fullName>
    </submittedName>
</protein>
<evidence type="ECO:0000256" key="6">
    <source>
        <dbReference type="SAM" id="Phobius"/>
    </source>
</evidence>
<feature type="transmembrane region" description="Helical" evidence="6">
    <location>
        <begin position="142"/>
        <end position="164"/>
    </location>
</feature>
<evidence type="ECO:0000313" key="8">
    <source>
        <dbReference type="EMBL" id="MEJ6011557.1"/>
    </source>
</evidence>
<dbReference type="PROSITE" id="PS50850">
    <property type="entry name" value="MFS"/>
    <property type="match status" value="1"/>
</dbReference>
<dbReference type="Proteomes" id="UP001379235">
    <property type="component" value="Unassembled WGS sequence"/>
</dbReference>
<feature type="transmembrane region" description="Helical" evidence="6">
    <location>
        <begin position="52"/>
        <end position="75"/>
    </location>
</feature>
<feature type="transmembrane region" description="Helical" evidence="6">
    <location>
        <begin position="392"/>
        <end position="415"/>
    </location>
</feature>
<dbReference type="InterPro" id="IPR036259">
    <property type="entry name" value="MFS_trans_sf"/>
</dbReference>
<comment type="caution">
    <text evidence="8">The sequence shown here is derived from an EMBL/GenBank/DDBJ whole genome shotgun (WGS) entry which is preliminary data.</text>
</comment>
<feature type="transmembrane region" description="Helical" evidence="6">
    <location>
        <begin position="261"/>
        <end position="284"/>
    </location>
</feature>
<feature type="transmembrane region" description="Helical" evidence="6">
    <location>
        <begin position="296"/>
        <end position="316"/>
    </location>
</feature>
<dbReference type="SUPFAM" id="SSF103473">
    <property type="entry name" value="MFS general substrate transporter"/>
    <property type="match status" value="1"/>
</dbReference>
<evidence type="ECO:0000256" key="3">
    <source>
        <dbReference type="ARBA" id="ARBA00022692"/>
    </source>
</evidence>
<feature type="transmembrane region" description="Helical" evidence="6">
    <location>
        <begin position="322"/>
        <end position="348"/>
    </location>
</feature>
<dbReference type="InterPro" id="IPR044770">
    <property type="entry name" value="MFS_spinster-like"/>
</dbReference>
<proteinExistence type="predicted"/>
<sequence length="420" mass="42685">MTGTPAPLTYRRALPTLVLLAVVLAAGNTMMGAFSTVQEAARAELGLSDNQLGLLQGLAVSIPLALLSIPVGLAVDRLNRVRILFITSAVWTLGTALTAVASSLPLLFVARMLAGLGANISTAIAISIAADLCLPDQRGRTLLLLTVGKYAGTALAFALTGWLLGLIPAGPQAWRSVHLALAGISALVTAAILLMREPPRLEQEVAAGAPLRAVAGELWSYRRFLIPLFLGQTAVLMADASAAIWAAPILSRNFNLSPQQFSGWMGAVIFGSGVLGALIGGASADWGHRLHRRGGVLTGAVIASLLALPAALFPLAGTTTTFAIALFVLLLGGTITGLITATAIAVLLPNELRGLCVGSFIAIGGLIAFGAGPSLVAGVSSMLGGGTHLAEALAIVGTTVSVIGAIGFALAMRLAPGPVR</sequence>
<gene>
    <name evidence="8" type="ORF">WG900_16715</name>
</gene>
<evidence type="ECO:0000256" key="4">
    <source>
        <dbReference type="ARBA" id="ARBA00022989"/>
    </source>
</evidence>
<feature type="transmembrane region" description="Helical" evidence="6">
    <location>
        <begin position="176"/>
        <end position="195"/>
    </location>
</feature>
<dbReference type="PANTHER" id="PTHR23505:SF79">
    <property type="entry name" value="PROTEIN SPINSTER"/>
    <property type="match status" value="1"/>
</dbReference>
<organism evidence="8 9">
    <name type="scientific">Novosphingobium aquae</name>
    <dbReference type="NCBI Taxonomy" id="3133435"/>
    <lineage>
        <taxon>Bacteria</taxon>
        <taxon>Pseudomonadati</taxon>
        <taxon>Pseudomonadota</taxon>
        <taxon>Alphaproteobacteria</taxon>
        <taxon>Sphingomonadales</taxon>
        <taxon>Sphingomonadaceae</taxon>
        <taxon>Novosphingobium</taxon>
    </lineage>
</organism>
<reference evidence="8 9" key="1">
    <citation type="submission" date="2024-03" db="EMBL/GenBank/DDBJ databases">
        <authorList>
            <person name="Jo J.-H."/>
        </authorList>
    </citation>
    <scope>NUCLEOTIDE SEQUENCE [LARGE SCALE GENOMIC DNA]</scope>
    <source>
        <strain evidence="8 9">AS3R-12</strain>
    </source>
</reference>
<evidence type="ECO:0000256" key="5">
    <source>
        <dbReference type="ARBA" id="ARBA00023136"/>
    </source>
</evidence>
<keyword evidence="4 6" id="KW-1133">Transmembrane helix</keyword>
<dbReference type="PANTHER" id="PTHR23505">
    <property type="entry name" value="SPINSTER"/>
    <property type="match status" value="1"/>
</dbReference>
<name>A0ABU8SCD7_9SPHN</name>
<evidence type="ECO:0000256" key="2">
    <source>
        <dbReference type="ARBA" id="ARBA00022448"/>
    </source>
</evidence>
<evidence type="ECO:0000313" key="9">
    <source>
        <dbReference type="Proteomes" id="UP001379235"/>
    </source>
</evidence>
<evidence type="ECO:0000259" key="7">
    <source>
        <dbReference type="PROSITE" id="PS50850"/>
    </source>
</evidence>
<feature type="domain" description="Major facilitator superfamily (MFS) profile" evidence="7">
    <location>
        <begin position="13"/>
        <end position="419"/>
    </location>
</feature>
<feature type="transmembrane region" description="Helical" evidence="6">
    <location>
        <begin position="108"/>
        <end position="130"/>
    </location>
</feature>
<dbReference type="InterPro" id="IPR020846">
    <property type="entry name" value="MFS_dom"/>
</dbReference>
<keyword evidence="2" id="KW-0813">Transport</keyword>
<dbReference type="Pfam" id="PF07690">
    <property type="entry name" value="MFS_1"/>
    <property type="match status" value="1"/>
</dbReference>
<dbReference type="EMBL" id="JBBHJY010000009">
    <property type="protein sequence ID" value="MEJ6011557.1"/>
    <property type="molecule type" value="Genomic_DNA"/>
</dbReference>
<dbReference type="InterPro" id="IPR011701">
    <property type="entry name" value="MFS"/>
</dbReference>
<dbReference type="RefSeq" id="WP_339968928.1">
    <property type="nucleotide sequence ID" value="NZ_JBBHJY010000009.1"/>
</dbReference>
<keyword evidence="9" id="KW-1185">Reference proteome</keyword>
<evidence type="ECO:0000256" key="1">
    <source>
        <dbReference type="ARBA" id="ARBA00004141"/>
    </source>
</evidence>
<dbReference type="Gene3D" id="1.20.1250.20">
    <property type="entry name" value="MFS general substrate transporter like domains"/>
    <property type="match status" value="1"/>
</dbReference>
<feature type="transmembrane region" description="Helical" evidence="6">
    <location>
        <begin position="82"/>
        <end position="102"/>
    </location>
</feature>
<keyword evidence="5 6" id="KW-0472">Membrane</keyword>
<feature type="transmembrane region" description="Helical" evidence="6">
    <location>
        <begin position="224"/>
        <end position="249"/>
    </location>
</feature>